<keyword evidence="3" id="KW-1185">Reference proteome</keyword>
<dbReference type="Proteomes" id="UP001605036">
    <property type="component" value="Unassembled WGS sequence"/>
</dbReference>
<dbReference type="EMBL" id="JBHFFA010000003">
    <property type="protein sequence ID" value="KAL2633460.1"/>
    <property type="molecule type" value="Genomic_DNA"/>
</dbReference>
<reference evidence="2 3" key="1">
    <citation type="submission" date="2024-09" db="EMBL/GenBank/DDBJ databases">
        <title>Chromosome-scale assembly of Riccia fluitans.</title>
        <authorList>
            <person name="Paukszto L."/>
            <person name="Sawicki J."/>
            <person name="Karawczyk K."/>
            <person name="Piernik-Szablinska J."/>
            <person name="Szczecinska M."/>
            <person name="Mazdziarz M."/>
        </authorList>
    </citation>
    <scope>NUCLEOTIDE SEQUENCE [LARGE SCALE GENOMIC DNA]</scope>
    <source>
        <strain evidence="2">Rf_01</strain>
        <tissue evidence="2">Aerial parts of the thallus</tissue>
    </source>
</reference>
<feature type="region of interest" description="Disordered" evidence="1">
    <location>
        <begin position="21"/>
        <end position="51"/>
    </location>
</feature>
<proteinExistence type="predicted"/>
<evidence type="ECO:0000313" key="2">
    <source>
        <dbReference type="EMBL" id="KAL2633460.1"/>
    </source>
</evidence>
<protein>
    <submittedName>
        <fullName evidence="2">Uncharacterized protein</fullName>
    </submittedName>
</protein>
<name>A0ABD1YSJ7_9MARC</name>
<comment type="caution">
    <text evidence="2">The sequence shown here is derived from an EMBL/GenBank/DDBJ whole genome shotgun (WGS) entry which is preliminary data.</text>
</comment>
<dbReference type="PANTHER" id="PTHR36398">
    <property type="entry name" value="PLASMA MEMBRANE FUSION PROTEIN"/>
    <property type="match status" value="1"/>
</dbReference>
<evidence type="ECO:0000256" key="1">
    <source>
        <dbReference type="SAM" id="MobiDB-lite"/>
    </source>
</evidence>
<dbReference type="AlphaFoldDB" id="A0ABD1YSJ7"/>
<dbReference type="PANTHER" id="PTHR36398:SF1">
    <property type="entry name" value="PLASMA MEMBRANE FUSION PROTEIN"/>
    <property type="match status" value="1"/>
</dbReference>
<gene>
    <name evidence="2" type="ORF">R1flu_004939</name>
</gene>
<organism evidence="2 3">
    <name type="scientific">Riccia fluitans</name>
    <dbReference type="NCBI Taxonomy" id="41844"/>
    <lineage>
        <taxon>Eukaryota</taxon>
        <taxon>Viridiplantae</taxon>
        <taxon>Streptophyta</taxon>
        <taxon>Embryophyta</taxon>
        <taxon>Marchantiophyta</taxon>
        <taxon>Marchantiopsida</taxon>
        <taxon>Marchantiidae</taxon>
        <taxon>Marchantiales</taxon>
        <taxon>Ricciaceae</taxon>
        <taxon>Riccia</taxon>
    </lineage>
</organism>
<accession>A0ABD1YSJ7</accession>
<sequence>MSLLRVVANIAAPVTTSVERQNLNQAPVTESRQISPTRSQDQLNSNTSKSQEQSRRAALCLLGAVSLSAIPCDEAAAFSPGFSGLKDWLQGQKQKNPQFLLAPILASRERLNSVLLLLTKLGELSKEDLEEAARLVKVASRDCMPALDGSLIGFQSKTGVEVCTFKLVLKNAASLLADDDPLKLTAEENLQALTRSFVILDGLLAGTNVSDSVDRGSLIRALKNASLSLDEFDAGVRACLGIP</sequence>
<evidence type="ECO:0000313" key="3">
    <source>
        <dbReference type="Proteomes" id="UP001605036"/>
    </source>
</evidence>